<protein>
    <recommendedName>
        <fullName evidence="4">SANT domain-containing protein</fullName>
    </recommendedName>
</protein>
<dbReference type="PANTHER" id="PTHR21677:SF1">
    <property type="entry name" value="PROTEIN CRAMPED-LIKE"/>
    <property type="match status" value="1"/>
</dbReference>
<accession>A0ABD3GSB9</accession>
<feature type="region of interest" description="Disordered" evidence="3">
    <location>
        <begin position="1035"/>
        <end position="1073"/>
    </location>
</feature>
<dbReference type="CDD" id="cd00167">
    <property type="entry name" value="SANT"/>
    <property type="match status" value="1"/>
</dbReference>
<feature type="compositionally biased region" description="Polar residues" evidence="3">
    <location>
        <begin position="1042"/>
        <end position="1073"/>
    </location>
</feature>
<keyword evidence="2" id="KW-0539">Nucleus</keyword>
<comment type="caution">
    <text evidence="5">The sequence shown here is derived from an EMBL/GenBank/DDBJ whole genome shotgun (WGS) entry which is preliminary data.</text>
</comment>
<evidence type="ECO:0000259" key="4">
    <source>
        <dbReference type="PROSITE" id="PS51293"/>
    </source>
</evidence>
<dbReference type="Gene3D" id="1.10.10.60">
    <property type="entry name" value="Homeodomain-like"/>
    <property type="match status" value="1"/>
</dbReference>
<organism evidence="5 6">
    <name type="scientific">Riccia sorocarpa</name>
    <dbReference type="NCBI Taxonomy" id="122646"/>
    <lineage>
        <taxon>Eukaryota</taxon>
        <taxon>Viridiplantae</taxon>
        <taxon>Streptophyta</taxon>
        <taxon>Embryophyta</taxon>
        <taxon>Marchantiophyta</taxon>
        <taxon>Marchantiopsida</taxon>
        <taxon>Marchantiidae</taxon>
        <taxon>Marchantiales</taxon>
        <taxon>Ricciaceae</taxon>
        <taxon>Riccia</taxon>
    </lineage>
</organism>
<evidence type="ECO:0000256" key="2">
    <source>
        <dbReference type="ARBA" id="ARBA00023242"/>
    </source>
</evidence>
<sequence length="1073" mass="115395">MNYYNSVQYLHVPYQEDLPPQKFWPKAKALGSRSSRSQAGGADKKTDRKGLMIVERKCSVGEERTDGPWNAVGRAGGCSSIDKVSLASMDVVESDAPPSGSKTTRQWDAWTREEEENFFGALRLVGKNFEKITSRVQTKNKDQVRHYYYRVIKRMNKILSPSLVLDAKNSSYVNSAMLRWWSLLEKHSCSASKLRLKPRRFKTFVTALEHQLLKDRKKPKRKSPPSTSSRKQHSTPAEASDVVSVESGECTTSGIASSKAAGDETESPAVGGGRKSAVKRKATNNGSRKSGPKNEVKRPPRPRKKPADGKRPKAANDKGEEGIVGVVNMANAAAELLEGDAAAEGSLPDSDSSNTNCKAHSKGNEVTLDSQTGQISSATSAAFSKLILGENAALVNVTPVAGSKLAALTVAVPNGKKDNWSRLEIIPDLSIDARKSMALLGTRCNNCTSFGCKRVEELNSDSTDTKLKLQLFPFDDRIRKALEQDGLNPHLELTLKARKSISSVLNHLAQKWGRASVATGNLRLFPFSSPLSSGAIRQSWSYLDSDLSAADVHAALGNPAVFRLKYAWFPSRVLETSAAVLQQACPDASPDALGLDKAIPAGSSCTELNSEIPPSASGSAAAYGTSAQMIPPFSSKVSVASPEGISAEDSGDAMAELPPKLDSVVGTATSPDLSPVAVSSLTCSVLEEKAEADTRASPPDSPPENVAENGLRRQSSEEVLSFLTPSEPEVAEATMKAGCKLQEGAAQLSGCGWLYESTDGFAQQLWSLEDSLRSNQVISMTQMDWVDSLTNISVSELIGDGLALPSSTNQNGLDQQHFASKMDSLDPLGIPLQESHMEHSSAIWGGEETCDAFSFQKTTVSDHSSIEKIIPLNHEVSLSSLGLNSGLRDTAPLNWREQFQSCQSQDLMFGGEASVGLGGLIEALAANGSLDGFQVDSFRQLSSDDGNLDSKIQQVHEVSIKSQDRNIYWDNALGPKTVVSAVTNFAKAPTSVGKSADIWSNLSERAKDDRAEVNIQGASGSMNYSNVILQAIEPEVPKRSASVRTQRQTDTGSSPSTFKLSDQFKNSLRSLKT</sequence>
<evidence type="ECO:0000256" key="1">
    <source>
        <dbReference type="ARBA" id="ARBA00023125"/>
    </source>
</evidence>
<reference evidence="5 6" key="1">
    <citation type="submission" date="2024-09" db="EMBL/GenBank/DDBJ databases">
        <title>Chromosome-scale assembly of Riccia sorocarpa.</title>
        <authorList>
            <person name="Paukszto L."/>
        </authorList>
    </citation>
    <scope>NUCLEOTIDE SEQUENCE [LARGE SCALE GENOMIC DNA]</scope>
    <source>
        <strain evidence="5">LP-2024</strain>
        <tissue evidence="5">Aerial parts of the thallus</tissue>
    </source>
</reference>
<keyword evidence="1" id="KW-0238">DNA-binding</keyword>
<dbReference type="SMART" id="SM00717">
    <property type="entry name" value="SANT"/>
    <property type="match status" value="1"/>
</dbReference>
<feature type="region of interest" description="Disordered" evidence="3">
    <location>
        <begin position="27"/>
        <end position="48"/>
    </location>
</feature>
<keyword evidence="6" id="KW-1185">Reference proteome</keyword>
<evidence type="ECO:0000256" key="3">
    <source>
        <dbReference type="SAM" id="MobiDB-lite"/>
    </source>
</evidence>
<feature type="compositionally biased region" description="Polar residues" evidence="3">
    <location>
        <begin position="349"/>
        <end position="358"/>
    </location>
</feature>
<dbReference type="EMBL" id="JBJQOH010000007">
    <property type="protein sequence ID" value="KAL3680029.1"/>
    <property type="molecule type" value="Genomic_DNA"/>
</dbReference>
<dbReference type="InterPro" id="IPR009057">
    <property type="entry name" value="Homeodomain-like_sf"/>
</dbReference>
<feature type="region of interest" description="Disordered" evidence="3">
    <location>
        <begin position="689"/>
        <end position="715"/>
    </location>
</feature>
<dbReference type="AlphaFoldDB" id="A0ABD3GSB9"/>
<dbReference type="SUPFAM" id="SSF46689">
    <property type="entry name" value="Homeodomain-like"/>
    <property type="match status" value="1"/>
</dbReference>
<dbReference type="Pfam" id="PF00249">
    <property type="entry name" value="Myb_DNA-binding"/>
    <property type="match status" value="1"/>
</dbReference>
<feature type="compositionally biased region" description="Basic and acidic residues" evidence="3">
    <location>
        <begin position="305"/>
        <end position="321"/>
    </location>
</feature>
<evidence type="ECO:0000313" key="6">
    <source>
        <dbReference type="Proteomes" id="UP001633002"/>
    </source>
</evidence>
<feature type="region of interest" description="Disordered" evidence="3">
    <location>
        <begin position="343"/>
        <end position="370"/>
    </location>
</feature>
<dbReference type="PANTHER" id="PTHR21677">
    <property type="entry name" value="CRAMPED PROTEIN"/>
    <property type="match status" value="1"/>
</dbReference>
<feature type="domain" description="SANT" evidence="4">
    <location>
        <begin position="108"/>
        <end position="156"/>
    </location>
</feature>
<dbReference type="PROSITE" id="PS51293">
    <property type="entry name" value="SANT"/>
    <property type="match status" value="1"/>
</dbReference>
<proteinExistence type="predicted"/>
<dbReference type="InterPro" id="IPR055315">
    <property type="entry name" value="Cramped-like"/>
</dbReference>
<dbReference type="FunFam" id="1.10.10.60:FF:000287">
    <property type="entry name" value="TSL-kinase interacting protein 1"/>
    <property type="match status" value="1"/>
</dbReference>
<name>A0ABD3GSB9_9MARC</name>
<evidence type="ECO:0000313" key="5">
    <source>
        <dbReference type="EMBL" id="KAL3680029.1"/>
    </source>
</evidence>
<feature type="region of interest" description="Disordered" evidence="3">
    <location>
        <begin position="212"/>
        <end position="322"/>
    </location>
</feature>
<dbReference type="GO" id="GO:0003677">
    <property type="term" value="F:DNA binding"/>
    <property type="evidence" value="ECO:0007669"/>
    <property type="project" value="UniProtKB-KW"/>
</dbReference>
<dbReference type="InterPro" id="IPR001005">
    <property type="entry name" value="SANT/Myb"/>
</dbReference>
<gene>
    <name evidence="5" type="ORF">R1sor_022985</name>
</gene>
<dbReference type="Proteomes" id="UP001633002">
    <property type="component" value="Unassembled WGS sequence"/>
</dbReference>
<dbReference type="InterPro" id="IPR017884">
    <property type="entry name" value="SANT_dom"/>
</dbReference>